<evidence type="ECO:0000313" key="2">
    <source>
        <dbReference type="EMBL" id="KAL3270241.1"/>
    </source>
</evidence>
<feature type="transmembrane region" description="Helical" evidence="1">
    <location>
        <begin position="20"/>
        <end position="38"/>
    </location>
</feature>
<dbReference type="PANTHER" id="PTHR34179:SF1">
    <property type="entry name" value="TUMOR PROTEIN P53-INDUCIBLE PROTEIN 13"/>
    <property type="match status" value="1"/>
</dbReference>
<evidence type="ECO:0000313" key="3">
    <source>
        <dbReference type="Proteomes" id="UP001516400"/>
    </source>
</evidence>
<keyword evidence="1" id="KW-1133">Transmembrane helix</keyword>
<protein>
    <submittedName>
        <fullName evidence="2">Uncharacterized protein</fullName>
    </submittedName>
</protein>
<keyword evidence="1" id="KW-0472">Membrane</keyword>
<keyword evidence="1" id="KW-0812">Transmembrane</keyword>
<accession>A0ABD2MV36</accession>
<name>A0ABD2MV36_9CUCU</name>
<dbReference type="Proteomes" id="UP001516400">
    <property type="component" value="Unassembled WGS sequence"/>
</dbReference>
<keyword evidence="3" id="KW-1185">Reference proteome</keyword>
<comment type="caution">
    <text evidence="2">The sequence shown here is derived from an EMBL/GenBank/DDBJ whole genome shotgun (WGS) entry which is preliminary data.</text>
</comment>
<dbReference type="AlphaFoldDB" id="A0ABD2MV36"/>
<dbReference type="PANTHER" id="PTHR34179">
    <property type="entry name" value="TUMOR PROTEIN P53-INDUCIBLE PROTEIN 13"/>
    <property type="match status" value="1"/>
</dbReference>
<sequence>MQHFSIIVILMGSAPFGLDLFLSNAIKLIINFIIYFSIDLRGNGKKCYIESVFINLRLMIREFQFVVLNTVRNMLLPLIFLLLISRGAIGQGRDSHGRIPMGIMTPRCDMAEDPLELDGSLGPESYKCFRDESLFAPKPEIEPLLVVDHIPEHYMPWHICMNNSISYNKTIPTYGEHRTLWPRYGEYTFVPVQRWLHNLEHGAVVMLYHPCANSKEVKFLKQLVQRCLYQYVITALNKLSPERPLALVAWGASLELSKVDILEVFKFIKQRALKGPEDIDDDGQYYKNLIKPASKRFKGSDACPGIPLSSDE</sequence>
<proteinExistence type="predicted"/>
<reference evidence="2 3" key="1">
    <citation type="journal article" date="2021" name="BMC Biol.">
        <title>Horizontally acquired antibacterial genes associated with adaptive radiation of ladybird beetles.</title>
        <authorList>
            <person name="Li H.S."/>
            <person name="Tang X.F."/>
            <person name="Huang Y.H."/>
            <person name="Xu Z.Y."/>
            <person name="Chen M.L."/>
            <person name="Du X.Y."/>
            <person name="Qiu B.Y."/>
            <person name="Chen P.T."/>
            <person name="Zhang W."/>
            <person name="Slipinski A."/>
            <person name="Escalona H.E."/>
            <person name="Waterhouse R.M."/>
            <person name="Zwick A."/>
            <person name="Pang H."/>
        </authorList>
    </citation>
    <scope>NUCLEOTIDE SEQUENCE [LARGE SCALE GENOMIC DNA]</scope>
    <source>
        <strain evidence="2">SYSU2018</strain>
    </source>
</reference>
<gene>
    <name evidence="2" type="ORF">HHI36_009297</name>
</gene>
<dbReference type="EMBL" id="JABFTP020000021">
    <property type="protein sequence ID" value="KAL3270241.1"/>
    <property type="molecule type" value="Genomic_DNA"/>
</dbReference>
<dbReference type="InterPro" id="IPR021454">
    <property type="entry name" value="DUF3105"/>
</dbReference>
<dbReference type="Pfam" id="PF11303">
    <property type="entry name" value="DUF3105"/>
    <property type="match status" value="1"/>
</dbReference>
<organism evidence="2 3">
    <name type="scientific">Cryptolaemus montrouzieri</name>
    <dbReference type="NCBI Taxonomy" id="559131"/>
    <lineage>
        <taxon>Eukaryota</taxon>
        <taxon>Metazoa</taxon>
        <taxon>Ecdysozoa</taxon>
        <taxon>Arthropoda</taxon>
        <taxon>Hexapoda</taxon>
        <taxon>Insecta</taxon>
        <taxon>Pterygota</taxon>
        <taxon>Neoptera</taxon>
        <taxon>Endopterygota</taxon>
        <taxon>Coleoptera</taxon>
        <taxon>Polyphaga</taxon>
        <taxon>Cucujiformia</taxon>
        <taxon>Coccinelloidea</taxon>
        <taxon>Coccinellidae</taxon>
        <taxon>Scymninae</taxon>
        <taxon>Scymnini</taxon>
        <taxon>Cryptolaemus</taxon>
    </lineage>
</organism>
<evidence type="ECO:0000256" key="1">
    <source>
        <dbReference type="SAM" id="Phobius"/>
    </source>
</evidence>
<feature type="transmembrane region" description="Helical" evidence="1">
    <location>
        <begin position="65"/>
        <end position="84"/>
    </location>
</feature>